<reference evidence="1" key="1">
    <citation type="journal article" date="2023" name="Plant J.">
        <title>The genome of the king protea, Protea cynaroides.</title>
        <authorList>
            <person name="Chang J."/>
            <person name="Duong T.A."/>
            <person name="Schoeman C."/>
            <person name="Ma X."/>
            <person name="Roodt D."/>
            <person name="Barker N."/>
            <person name="Li Z."/>
            <person name="Van de Peer Y."/>
            <person name="Mizrachi E."/>
        </authorList>
    </citation>
    <scope>NUCLEOTIDE SEQUENCE</scope>
    <source>
        <tissue evidence="1">Young leaves</tissue>
    </source>
</reference>
<dbReference type="PANTHER" id="PTHR35726">
    <property type="entry name" value="GLUTAMIC ACID-RICH PROTEIN-LIKE"/>
    <property type="match status" value="1"/>
</dbReference>
<organism evidence="1 2">
    <name type="scientific">Protea cynaroides</name>
    <dbReference type="NCBI Taxonomy" id="273540"/>
    <lineage>
        <taxon>Eukaryota</taxon>
        <taxon>Viridiplantae</taxon>
        <taxon>Streptophyta</taxon>
        <taxon>Embryophyta</taxon>
        <taxon>Tracheophyta</taxon>
        <taxon>Spermatophyta</taxon>
        <taxon>Magnoliopsida</taxon>
        <taxon>Proteales</taxon>
        <taxon>Proteaceae</taxon>
        <taxon>Protea</taxon>
    </lineage>
</organism>
<dbReference type="PANTHER" id="PTHR35726:SF4">
    <property type="entry name" value="GLUTAMIC ACID-RICH PROTEIN-LIKE"/>
    <property type="match status" value="1"/>
</dbReference>
<dbReference type="OrthoDB" id="1077311at2759"/>
<sequence length="125" mass="14209">MATDCRHLIDVSSFFLFEATGDSESNSDFINEISKTDDNDAESCCQDQDSDLEDNNYQSFDQENYSSSLENESPEEVILDLEMDSKHYVGEEQARATVDAKENGELLVLNEKETNKLFWKKCLAS</sequence>
<accession>A0A9Q0GX59</accession>
<gene>
    <name evidence="1" type="ORF">NE237_011953</name>
</gene>
<evidence type="ECO:0000313" key="2">
    <source>
        <dbReference type="Proteomes" id="UP001141806"/>
    </source>
</evidence>
<comment type="caution">
    <text evidence="1">The sequence shown here is derived from an EMBL/GenBank/DDBJ whole genome shotgun (WGS) entry which is preliminary data.</text>
</comment>
<dbReference type="EMBL" id="JAMYWD010000011">
    <property type="protein sequence ID" value="KAJ4955170.1"/>
    <property type="molecule type" value="Genomic_DNA"/>
</dbReference>
<keyword evidence="2" id="KW-1185">Reference proteome</keyword>
<evidence type="ECO:0000313" key="1">
    <source>
        <dbReference type="EMBL" id="KAJ4955170.1"/>
    </source>
</evidence>
<protein>
    <submittedName>
        <fullName evidence="1">Uncharacterized protein</fullName>
    </submittedName>
</protein>
<name>A0A9Q0GX59_9MAGN</name>
<dbReference type="Proteomes" id="UP001141806">
    <property type="component" value="Unassembled WGS sequence"/>
</dbReference>
<proteinExistence type="predicted"/>
<dbReference type="AlphaFoldDB" id="A0A9Q0GX59"/>